<evidence type="ECO:0000313" key="5">
    <source>
        <dbReference type="Proteomes" id="UP000675747"/>
    </source>
</evidence>
<evidence type="ECO:0000259" key="2">
    <source>
        <dbReference type="PROSITE" id="PS50943"/>
    </source>
</evidence>
<dbReference type="SMART" id="SM00530">
    <property type="entry name" value="HTH_XRE"/>
    <property type="match status" value="1"/>
</dbReference>
<accession>A0A8J7VQX5</accession>
<reference evidence="3" key="2">
    <citation type="submission" date="2021-04" db="EMBL/GenBank/DDBJ databases">
        <authorList>
            <person name="Karlyshev A.V."/>
        </authorList>
    </citation>
    <scope>NUCLEOTIDE SEQUENCE</scope>
    <source>
        <strain evidence="3">LMG 29479</strain>
    </source>
</reference>
<keyword evidence="1" id="KW-1133">Transmembrane helix</keyword>
<dbReference type="PROSITE" id="PS50943">
    <property type="entry name" value="HTH_CROC1"/>
    <property type="match status" value="1"/>
</dbReference>
<dbReference type="InterPro" id="IPR010982">
    <property type="entry name" value="Lambda_DNA-bd_dom_sf"/>
</dbReference>
<feature type="transmembrane region" description="Helical" evidence="1">
    <location>
        <begin position="97"/>
        <end position="117"/>
    </location>
</feature>
<dbReference type="InterPro" id="IPR001387">
    <property type="entry name" value="Cro/C1-type_HTH"/>
</dbReference>
<proteinExistence type="predicted"/>
<organism evidence="3">
    <name type="scientific">Coralloluteibacterium stylophorae</name>
    <dbReference type="NCBI Taxonomy" id="1776034"/>
    <lineage>
        <taxon>Bacteria</taxon>
        <taxon>Pseudomonadati</taxon>
        <taxon>Pseudomonadota</taxon>
        <taxon>Gammaproteobacteria</taxon>
        <taxon>Lysobacterales</taxon>
        <taxon>Lysobacteraceae</taxon>
        <taxon>Coralloluteibacterium</taxon>
    </lineage>
</organism>
<dbReference type="AlphaFoldDB" id="A0A8J7VQX5"/>
<evidence type="ECO:0000313" key="4">
    <source>
        <dbReference type="EMBL" id="MBS7457160.1"/>
    </source>
</evidence>
<dbReference type="SUPFAM" id="SSF47413">
    <property type="entry name" value="lambda repressor-like DNA-binding domains"/>
    <property type="match status" value="1"/>
</dbReference>
<dbReference type="Proteomes" id="UP000675747">
    <property type="component" value="Unassembled WGS sequence"/>
</dbReference>
<keyword evidence="5" id="KW-1185">Reference proteome</keyword>
<feature type="transmembrane region" description="Helical" evidence="1">
    <location>
        <begin position="187"/>
        <end position="208"/>
    </location>
</feature>
<evidence type="ECO:0000256" key="1">
    <source>
        <dbReference type="SAM" id="Phobius"/>
    </source>
</evidence>
<dbReference type="Gene3D" id="1.10.260.40">
    <property type="entry name" value="lambda repressor-like DNA-binding domains"/>
    <property type="match status" value="1"/>
</dbReference>
<dbReference type="EMBL" id="JAGQFT020000004">
    <property type="protein sequence ID" value="MBS7457160.1"/>
    <property type="molecule type" value="Genomic_DNA"/>
</dbReference>
<keyword evidence="1" id="KW-0472">Membrane</keyword>
<feature type="domain" description="HTH cro/C1-type" evidence="2">
    <location>
        <begin position="7"/>
        <end position="62"/>
    </location>
</feature>
<gene>
    <name evidence="4" type="ORF">KB893_008415</name>
    <name evidence="3" type="ORF">KB893_02525</name>
</gene>
<reference evidence="4 5" key="1">
    <citation type="journal article" date="2021" name="Microbiol. Resour. Announc.">
        <title>Draft Genome Sequence of Coralloluteibacterium stylophorae LMG 29479T.</title>
        <authorList>
            <person name="Karlyshev A.V."/>
            <person name="Kudryashova E.B."/>
            <person name="Ariskina E.V."/>
            <person name="Conroy A.P."/>
            <person name="Abidueva E.Y."/>
        </authorList>
    </citation>
    <scope>NUCLEOTIDE SEQUENCE [LARGE SCALE GENOMIC DNA]</scope>
    <source>
        <strain evidence="4 5">LMG 29479</strain>
    </source>
</reference>
<dbReference type="EMBL" id="JAGQFT010000009">
    <property type="protein sequence ID" value="MBR0561400.1"/>
    <property type="molecule type" value="Genomic_DNA"/>
</dbReference>
<sequence>MKFGDYLRHARVQRGWTQPEAAARAGIEQSYLSKLETGKSIPSGEIYDRLAGAYGIAPHAMLDILFPAELERLREIDSLRALMLAQSHRRRAIPRRWLTAGLVALALGGGFVGLSMVDRGRDVATFTYVSDQVFPQDGAEGDEPVRAAAATRYIAQMRGPEFTEATPEGVRLWRLVGSGAQWQPARFGWALVPGLLLISAGLGCFFLAGRWR</sequence>
<dbReference type="Pfam" id="PF13560">
    <property type="entry name" value="HTH_31"/>
    <property type="match status" value="1"/>
</dbReference>
<dbReference type="GO" id="GO:0003677">
    <property type="term" value="F:DNA binding"/>
    <property type="evidence" value="ECO:0007669"/>
    <property type="project" value="InterPro"/>
</dbReference>
<dbReference type="RefSeq" id="WP_211925369.1">
    <property type="nucleotide sequence ID" value="NZ_JAGQFT020000004.1"/>
</dbReference>
<comment type="caution">
    <text evidence="3">The sequence shown here is derived from an EMBL/GenBank/DDBJ whole genome shotgun (WGS) entry which is preliminary data.</text>
</comment>
<name>A0A8J7VQX5_9GAMM</name>
<evidence type="ECO:0000313" key="3">
    <source>
        <dbReference type="EMBL" id="MBR0561400.1"/>
    </source>
</evidence>
<dbReference type="CDD" id="cd00093">
    <property type="entry name" value="HTH_XRE"/>
    <property type="match status" value="1"/>
</dbReference>
<protein>
    <submittedName>
        <fullName evidence="3">Helix-turn-helix domain-containing protein</fullName>
    </submittedName>
</protein>
<keyword evidence="1" id="KW-0812">Transmembrane</keyword>